<gene>
    <name evidence="2" type="ORF">Aau02nite_67550</name>
</gene>
<keyword evidence="3" id="KW-1185">Reference proteome</keyword>
<dbReference type="Proteomes" id="UP000681340">
    <property type="component" value="Unassembled WGS sequence"/>
</dbReference>
<evidence type="ECO:0000256" key="1">
    <source>
        <dbReference type="SAM" id="Phobius"/>
    </source>
</evidence>
<name>A0A919SRJ3_9ACTN</name>
<feature type="transmembrane region" description="Helical" evidence="1">
    <location>
        <begin position="20"/>
        <end position="38"/>
    </location>
</feature>
<protein>
    <submittedName>
        <fullName evidence="2">Uncharacterized protein</fullName>
    </submittedName>
</protein>
<accession>A0A919SRJ3</accession>
<feature type="transmembrane region" description="Helical" evidence="1">
    <location>
        <begin position="170"/>
        <end position="194"/>
    </location>
</feature>
<keyword evidence="1" id="KW-0472">Membrane</keyword>
<feature type="transmembrane region" description="Helical" evidence="1">
    <location>
        <begin position="133"/>
        <end position="150"/>
    </location>
</feature>
<feature type="transmembrane region" description="Helical" evidence="1">
    <location>
        <begin position="45"/>
        <end position="67"/>
    </location>
</feature>
<keyword evidence="1" id="KW-0812">Transmembrane</keyword>
<organism evidence="2 3">
    <name type="scientific">Actinoplanes auranticolor</name>
    <dbReference type="NCBI Taxonomy" id="47988"/>
    <lineage>
        <taxon>Bacteria</taxon>
        <taxon>Bacillati</taxon>
        <taxon>Actinomycetota</taxon>
        <taxon>Actinomycetes</taxon>
        <taxon>Micromonosporales</taxon>
        <taxon>Micromonosporaceae</taxon>
        <taxon>Actinoplanes</taxon>
    </lineage>
</organism>
<feature type="transmembrane region" description="Helical" evidence="1">
    <location>
        <begin position="111"/>
        <end position="127"/>
    </location>
</feature>
<feature type="transmembrane region" description="Helical" evidence="1">
    <location>
        <begin position="73"/>
        <end position="91"/>
    </location>
</feature>
<keyword evidence="1" id="KW-1133">Transmembrane helix</keyword>
<comment type="caution">
    <text evidence="2">The sequence shown here is derived from an EMBL/GenBank/DDBJ whole genome shotgun (WGS) entry which is preliminary data.</text>
</comment>
<sequence>MVVGMVALAPFWTPSRVDLSALWMATTMSVAMAVWMGYRGHSRAAIAEMTAAMYAPFLLLLVPWWAGLLPDEAVLHGGHVLMLPAMVLAMLHRAGEYTGGHVHEPRTGLLARWPTALALLVTVDMIVEPAAVAPWKLLVLTFAYLTIGAVRRTLRPRAVLIRQLAVMAAYLGLILAAVLAGPVLSVHLVGLGWLAHAGWDYWHFRRNEVVPRAFAEWCGVVDAVIGVSVLVYAVTL</sequence>
<feature type="transmembrane region" description="Helical" evidence="1">
    <location>
        <begin position="214"/>
        <end position="234"/>
    </location>
</feature>
<proteinExistence type="predicted"/>
<dbReference type="EMBL" id="BOQL01000058">
    <property type="protein sequence ID" value="GIM75758.1"/>
    <property type="molecule type" value="Genomic_DNA"/>
</dbReference>
<reference evidence="2" key="1">
    <citation type="submission" date="2021-03" db="EMBL/GenBank/DDBJ databases">
        <title>Whole genome shotgun sequence of Actinoplanes auranticolor NBRC 12245.</title>
        <authorList>
            <person name="Komaki H."/>
            <person name="Tamura T."/>
        </authorList>
    </citation>
    <scope>NUCLEOTIDE SEQUENCE</scope>
    <source>
        <strain evidence="2">NBRC 12245</strain>
    </source>
</reference>
<dbReference type="AlphaFoldDB" id="A0A919SRJ3"/>
<evidence type="ECO:0000313" key="2">
    <source>
        <dbReference type="EMBL" id="GIM75758.1"/>
    </source>
</evidence>
<evidence type="ECO:0000313" key="3">
    <source>
        <dbReference type="Proteomes" id="UP000681340"/>
    </source>
</evidence>